<feature type="chain" id="PRO_5002181599" evidence="3">
    <location>
        <begin position="22"/>
        <end position="444"/>
    </location>
</feature>
<reference evidence="4 5" key="1">
    <citation type="journal article" date="2015" name="Genome Announc.">
        <title>Complete Genome Sequence of Cupriavidus basilensis 4G11, Isolated from the Oak Ridge Field Research Center Site.</title>
        <authorList>
            <person name="Ray J."/>
            <person name="Waters R.J."/>
            <person name="Skerker J.M."/>
            <person name="Kuehl J.V."/>
            <person name="Price M.N."/>
            <person name="Huang J."/>
            <person name="Chakraborty R."/>
            <person name="Arkin A.P."/>
            <person name="Deutschbauer A."/>
        </authorList>
    </citation>
    <scope>NUCLEOTIDE SEQUENCE [LARGE SCALE GENOMIC DNA]</scope>
    <source>
        <strain evidence="4">4G11</strain>
    </source>
</reference>
<dbReference type="STRING" id="68895.RR42_s1759"/>
<keyword evidence="3" id="KW-0732">Signal</keyword>
<dbReference type="EMBL" id="CP010537">
    <property type="protein sequence ID" value="AJG23347.1"/>
    <property type="molecule type" value="Genomic_DNA"/>
</dbReference>
<keyword evidence="2" id="KW-0472">Membrane</keyword>
<feature type="transmembrane region" description="Helical" evidence="2">
    <location>
        <begin position="59"/>
        <end position="80"/>
    </location>
</feature>
<comment type="similarity">
    <text evidence="1">Belongs to the sodium:galactoside symporter (TC 2.A.2) family.</text>
</comment>
<evidence type="ECO:0000313" key="5">
    <source>
        <dbReference type="Proteomes" id="UP000031843"/>
    </source>
</evidence>
<keyword evidence="4" id="KW-0813">Transport</keyword>
<dbReference type="Proteomes" id="UP000031843">
    <property type="component" value="Chromosome secondary"/>
</dbReference>
<name>A0A0C4YCL4_9BURK</name>
<feature type="signal peptide" evidence="3">
    <location>
        <begin position="1"/>
        <end position="21"/>
    </location>
</feature>
<keyword evidence="5" id="KW-1185">Reference proteome</keyword>
<dbReference type="KEGG" id="cbw:RR42_s1759"/>
<feature type="transmembrane region" description="Helical" evidence="2">
    <location>
        <begin position="34"/>
        <end position="53"/>
    </location>
</feature>
<evidence type="ECO:0000256" key="1">
    <source>
        <dbReference type="ARBA" id="ARBA00009617"/>
    </source>
</evidence>
<dbReference type="SUPFAM" id="SSF103473">
    <property type="entry name" value="MFS general substrate transporter"/>
    <property type="match status" value="1"/>
</dbReference>
<gene>
    <name evidence="4" type="ORF">RR42_s1759</name>
</gene>
<dbReference type="Pfam" id="PF13347">
    <property type="entry name" value="MFS_2"/>
    <property type="match status" value="1"/>
</dbReference>
<dbReference type="AlphaFoldDB" id="A0A0C4YCL4"/>
<protein>
    <submittedName>
        <fullName evidence="4">Sugar transporter</fullName>
    </submittedName>
</protein>
<feature type="transmembrane region" description="Helical" evidence="2">
    <location>
        <begin position="198"/>
        <end position="221"/>
    </location>
</feature>
<organism evidence="4 5">
    <name type="scientific">Cupriavidus basilensis</name>
    <dbReference type="NCBI Taxonomy" id="68895"/>
    <lineage>
        <taxon>Bacteria</taxon>
        <taxon>Pseudomonadati</taxon>
        <taxon>Pseudomonadota</taxon>
        <taxon>Betaproteobacteria</taxon>
        <taxon>Burkholderiales</taxon>
        <taxon>Burkholderiaceae</taxon>
        <taxon>Cupriavidus</taxon>
    </lineage>
</organism>
<feature type="transmembrane region" description="Helical" evidence="2">
    <location>
        <begin position="250"/>
        <end position="271"/>
    </location>
</feature>
<feature type="transmembrane region" description="Helical" evidence="2">
    <location>
        <begin position="174"/>
        <end position="192"/>
    </location>
</feature>
<dbReference type="GO" id="GO:0008643">
    <property type="term" value="P:carbohydrate transport"/>
    <property type="evidence" value="ECO:0007669"/>
    <property type="project" value="InterPro"/>
</dbReference>
<feature type="transmembrane region" description="Helical" evidence="2">
    <location>
        <begin position="101"/>
        <end position="121"/>
    </location>
</feature>
<dbReference type="RefSeq" id="WP_082055143.1">
    <property type="nucleotide sequence ID" value="NZ_CP010537.1"/>
</dbReference>
<dbReference type="GO" id="GO:0015293">
    <property type="term" value="F:symporter activity"/>
    <property type="evidence" value="ECO:0007669"/>
    <property type="project" value="InterPro"/>
</dbReference>
<dbReference type="PANTHER" id="PTHR11328">
    <property type="entry name" value="MAJOR FACILITATOR SUPERFAMILY DOMAIN-CONTAINING PROTEIN"/>
    <property type="match status" value="1"/>
</dbReference>
<evidence type="ECO:0000256" key="3">
    <source>
        <dbReference type="SAM" id="SignalP"/>
    </source>
</evidence>
<keyword evidence="2" id="KW-1133">Transmembrane helix</keyword>
<feature type="transmembrane region" description="Helical" evidence="2">
    <location>
        <begin position="311"/>
        <end position="330"/>
    </location>
</feature>
<feature type="transmembrane region" description="Helical" evidence="2">
    <location>
        <begin position="375"/>
        <end position="394"/>
    </location>
</feature>
<sequence length="444" mass="45666">MTAPHLGIATAATPTAPTAPAAPTAPNPAPASAMAAYGLLGMPLAMAALPVYVQVPAYYASELGLAMSATGTVLFAARLIDTVQDPFLGRWIDHLAQRGKLAPALWLACLVLSATFAMLWLPPVRGGALAAWLALSLILVYSAHSVVNIAYLAWGARVSGEPATLTRAAAWREAAGLAGVMLASVLPAWLLGASGWPAALAMAGYALVFAALLLGALALLLRHAPAWRHHSAGVHGWRATLANRAFRRLLLPYFLNAISVSIPATLVLFFVQDRLGAPQWSGAFLATYFAAGACGLPLWTRLSARIGPTGAWRLGMTLAVAAFVWAAGLGTGDTGAYLAVCVLAGLALGADLALPPVLLACLIPPGEQPGGYYGIWSLLGKLALALSGLALPLLAWCGYQPGAGGTAPGSHALALVYGGLPCLFKLAAMLCLRTVPAPPMEDPT</sequence>
<accession>A0A0C4YCL4</accession>
<keyword evidence="4" id="KW-0762">Sugar transport</keyword>
<dbReference type="PANTHER" id="PTHR11328:SF24">
    <property type="entry name" value="MAJOR FACILITATOR SUPERFAMILY (MFS) PROFILE DOMAIN-CONTAINING PROTEIN"/>
    <property type="match status" value="1"/>
</dbReference>
<dbReference type="GO" id="GO:0005886">
    <property type="term" value="C:plasma membrane"/>
    <property type="evidence" value="ECO:0007669"/>
    <property type="project" value="TreeGrafter"/>
</dbReference>
<feature type="transmembrane region" description="Helical" evidence="2">
    <location>
        <begin position="127"/>
        <end position="154"/>
    </location>
</feature>
<feature type="transmembrane region" description="Helical" evidence="2">
    <location>
        <begin position="336"/>
        <end position="363"/>
    </location>
</feature>
<dbReference type="InterPro" id="IPR039672">
    <property type="entry name" value="MFS_2"/>
</dbReference>
<dbReference type="OrthoDB" id="181905at2"/>
<evidence type="ECO:0000313" key="4">
    <source>
        <dbReference type="EMBL" id="AJG23347.1"/>
    </source>
</evidence>
<dbReference type="Gene3D" id="1.20.1250.20">
    <property type="entry name" value="MFS general substrate transporter like domains"/>
    <property type="match status" value="2"/>
</dbReference>
<evidence type="ECO:0000256" key="2">
    <source>
        <dbReference type="SAM" id="Phobius"/>
    </source>
</evidence>
<feature type="transmembrane region" description="Helical" evidence="2">
    <location>
        <begin position="414"/>
        <end position="432"/>
    </location>
</feature>
<feature type="transmembrane region" description="Helical" evidence="2">
    <location>
        <begin position="277"/>
        <end position="299"/>
    </location>
</feature>
<dbReference type="InterPro" id="IPR036259">
    <property type="entry name" value="MFS_trans_sf"/>
</dbReference>
<proteinExistence type="inferred from homology"/>
<keyword evidence="2" id="KW-0812">Transmembrane</keyword>